<feature type="compositionally biased region" description="Polar residues" evidence="2">
    <location>
        <begin position="343"/>
        <end position="352"/>
    </location>
</feature>
<dbReference type="AlphaFoldDB" id="A0A8T0DG19"/>
<dbReference type="InterPro" id="IPR005365">
    <property type="entry name" value="Npr3"/>
</dbReference>
<reference evidence="3 4" key="1">
    <citation type="submission" date="2019-07" db="EMBL/GenBank/DDBJ databases">
        <title>Annotation for the trematode Paragonimus westermani.</title>
        <authorList>
            <person name="Choi Y.-J."/>
        </authorList>
    </citation>
    <scope>NUCLEOTIDE SEQUENCE [LARGE SCALE GENOMIC DNA]</scope>
    <source>
        <strain evidence="3">180907_Pwestermani</strain>
    </source>
</reference>
<organism evidence="3 4">
    <name type="scientific">Paragonimus westermani</name>
    <dbReference type="NCBI Taxonomy" id="34504"/>
    <lineage>
        <taxon>Eukaryota</taxon>
        <taxon>Metazoa</taxon>
        <taxon>Spiralia</taxon>
        <taxon>Lophotrochozoa</taxon>
        <taxon>Platyhelminthes</taxon>
        <taxon>Trematoda</taxon>
        <taxon>Digenea</taxon>
        <taxon>Plagiorchiida</taxon>
        <taxon>Troglotremata</taxon>
        <taxon>Troglotrematidae</taxon>
        <taxon>Paragonimus</taxon>
    </lineage>
</organism>
<accession>A0A8T0DG19</accession>
<dbReference type="GO" id="GO:0038202">
    <property type="term" value="P:TORC1 signaling"/>
    <property type="evidence" value="ECO:0007669"/>
    <property type="project" value="TreeGrafter"/>
</dbReference>
<evidence type="ECO:0000256" key="1">
    <source>
        <dbReference type="RuleBase" id="RU368069"/>
    </source>
</evidence>
<evidence type="ECO:0000256" key="2">
    <source>
        <dbReference type="SAM" id="MobiDB-lite"/>
    </source>
</evidence>
<dbReference type="GO" id="GO:1990130">
    <property type="term" value="C:GATOR1 complex"/>
    <property type="evidence" value="ECO:0007669"/>
    <property type="project" value="UniProtKB-UniRule"/>
</dbReference>
<dbReference type="PANTHER" id="PTHR13153:SF5">
    <property type="entry name" value="GATOR COMPLEX PROTEIN NPRL3"/>
    <property type="match status" value="1"/>
</dbReference>
<dbReference type="GO" id="GO:0005764">
    <property type="term" value="C:lysosome"/>
    <property type="evidence" value="ECO:0007669"/>
    <property type="project" value="UniProtKB-SubCell"/>
</dbReference>
<dbReference type="Pfam" id="PF03666">
    <property type="entry name" value="NPR3"/>
    <property type="match status" value="1"/>
</dbReference>
<feature type="region of interest" description="Disordered" evidence="2">
    <location>
        <begin position="341"/>
        <end position="375"/>
    </location>
</feature>
<protein>
    <recommendedName>
        <fullName evidence="1">GATOR complex protein NPRL3</fullName>
    </recommendedName>
    <alternativeName>
        <fullName evidence="1">Nitrogen permease regulator 3-like protein</fullName>
    </alternativeName>
</protein>
<evidence type="ECO:0000313" key="3">
    <source>
        <dbReference type="EMBL" id="KAF8565707.1"/>
    </source>
</evidence>
<dbReference type="Proteomes" id="UP000699462">
    <property type="component" value="Unassembled WGS sequence"/>
</dbReference>
<comment type="subcellular location">
    <subcellularLocation>
        <location evidence="1">Lysosome</location>
    </subcellularLocation>
</comment>
<name>A0A8T0DG19_9TREM</name>
<evidence type="ECO:0000313" key="4">
    <source>
        <dbReference type="Proteomes" id="UP000699462"/>
    </source>
</evidence>
<comment type="caution">
    <text evidence="3">The sequence shown here is derived from an EMBL/GenBank/DDBJ whole genome shotgun (WGS) entry which is preliminary data.</text>
</comment>
<gene>
    <name evidence="3" type="ORF">P879_05474</name>
</gene>
<dbReference type="GO" id="GO:0034198">
    <property type="term" value="P:cellular response to amino acid starvation"/>
    <property type="evidence" value="ECO:0007669"/>
    <property type="project" value="UniProtKB-UniRule"/>
</dbReference>
<keyword evidence="4" id="KW-1185">Reference proteome</keyword>
<keyword evidence="1" id="KW-0458">Lysosome</keyword>
<keyword evidence="1" id="KW-0732">Signal</keyword>
<proteinExistence type="inferred from homology"/>
<comment type="function">
    <text evidence="1">As a component of the GATOR1 complex functions as an inhibitor of the amino acid-sensing branch of the TORC1 pathway.</text>
</comment>
<sequence>MTSVNSSLAYWTKKEIYPNSIFLTTSGSGGDRLLFWQPSPHVRESETRTKCKSLLNGARPADGCQSESYLPIDTGLTVESNRNPFALNLITDRSAATGETSGLSTASYTALDRLTGSCVAGSCNVTSNHCGSGSPAAASVSGTPSAVVACGPMVGASGEAVEASPSSVSETSLDGGAVMGVNGLSTIEGLPTKLLLSLLHQQFQGLQRKIYIKLGPHVFVGVAFNVTPTVEETSELNDEGGTPNVRTRAGRSMLSFAVVFAMDASALPCVLSYYTELARLTATQIRRAELLSDYLSQERNTIVAILEQIPADLCSDQSYGLINLEMGNREPVTFHSTFRRSQRSGGCANNLSAPGGPTDDRKRSIPDKSPVTSATECGLDSCRPWGMDAQTIQDQLVQLSSLCATLKQIVDSVCLTGHVNVMIDQVYPVFFCLPHKAYCLTRESIMSHTPAIRPMAIWRAMDKIRPYHALMLVHRKQHLIDRYLPKNANTNMIDFINDLSPTVSLHDLSTRIQSQSYTLSLALWLIYRGHAMIVYPVVATNIYVLSPQFAVWFSPQMIIQFASRFPSLNLAQALASFSIGLSLKEYSSTTPARNQNDGANHRHKPTTRVLSSTDSTPADPDNFWTQLSYATKVELITWLLRRRLIIQIHVYVFSTMNRESFLRAKQSKPSEQSFVTSGAQQSYITDSYGLPENKPAGPPLTVENVRRASHVSESVCTRPSDTIQATLSLGDRGQTDNRLADLRQSYQDLIGELRKQFPVDLQQTAVDVILNHPGATQNITLFSLFVRLLPHLPAHLEELMFTLAVSRFTLIECIERFSPWLSTARLPDPVTACFSGIDWPD</sequence>
<comment type="similarity">
    <text evidence="1">Belongs to the NPR3 family.</text>
</comment>
<dbReference type="GO" id="GO:0010508">
    <property type="term" value="P:positive regulation of autophagy"/>
    <property type="evidence" value="ECO:0007669"/>
    <property type="project" value="TreeGrafter"/>
</dbReference>
<dbReference type="PANTHER" id="PTHR13153">
    <property type="entry name" value="CGTHBA PROTEIN -14 GENE PROTEIN"/>
    <property type="match status" value="1"/>
</dbReference>
<dbReference type="GO" id="GO:1904262">
    <property type="term" value="P:negative regulation of TORC1 signaling"/>
    <property type="evidence" value="ECO:0007669"/>
    <property type="project" value="TreeGrafter"/>
</dbReference>
<dbReference type="OrthoDB" id="18648at2759"/>
<feature type="region of interest" description="Disordered" evidence="2">
    <location>
        <begin position="590"/>
        <end position="616"/>
    </location>
</feature>
<dbReference type="EMBL" id="JTDF01006271">
    <property type="protein sequence ID" value="KAF8565707.1"/>
    <property type="molecule type" value="Genomic_DNA"/>
</dbReference>